<evidence type="ECO:0000313" key="1">
    <source>
        <dbReference type="EMBL" id="QPH11950.1"/>
    </source>
</evidence>
<organism evidence="1 2">
    <name type="scientific">Epichloe festucae (strain Fl1)</name>
    <dbReference type="NCBI Taxonomy" id="877507"/>
    <lineage>
        <taxon>Eukaryota</taxon>
        <taxon>Fungi</taxon>
        <taxon>Dikarya</taxon>
        <taxon>Ascomycota</taxon>
        <taxon>Pezizomycotina</taxon>
        <taxon>Sordariomycetes</taxon>
        <taxon>Hypocreomycetidae</taxon>
        <taxon>Hypocreales</taxon>
        <taxon>Clavicipitaceae</taxon>
        <taxon>Epichloe</taxon>
    </lineage>
</organism>
<dbReference type="AlphaFoldDB" id="A0A7U3Q0P5"/>
<evidence type="ECO:0000313" key="2">
    <source>
        <dbReference type="Proteomes" id="UP000594364"/>
    </source>
</evidence>
<proteinExistence type="predicted"/>
<name>A0A7U3Q0P5_EPIFF</name>
<dbReference type="OrthoDB" id="2831558at2759"/>
<protein>
    <recommendedName>
        <fullName evidence="3">Aminoglycoside phosphotransferase domain-containing protein</fullName>
    </recommendedName>
</protein>
<gene>
    <name evidence="1" type="ORF">C2857_003908</name>
</gene>
<evidence type="ECO:0008006" key="3">
    <source>
        <dbReference type="Google" id="ProtNLM"/>
    </source>
</evidence>
<accession>A0A7U3Q0P5</accession>
<keyword evidence="2" id="KW-1185">Reference proteome</keyword>
<reference evidence="1 2" key="1">
    <citation type="journal article" date="2018" name="PLoS Genet.">
        <title>Repeat elements organise 3D genome structure and mediate transcription in the filamentous fungus Epichloe festucae.</title>
        <authorList>
            <person name="Winter D.J."/>
            <person name="Ganley A.R.D."/>
            <person name="Young C.A."/>
            <person name="Liachko I."/>
            <person name="Schardl C.L."/>
            <person name="Dupont P.Y."/>
            <person name="Berry D."/>
            <person name="Ram A."/>
            <person name="Scott B."/>
            <person name="Cox M.P."/>
        </authorList>
    </citation>
    <scope>NUCLEOTIDE SEQUENCE [LARGE SCALE GENOMIC DNA]</scope>
    <source>
        <strain evidence="1 2">Fl1</strain>
    </source>
</reference>
<dbReference type="EMBL" id="CP031389">
    <property type="protein sequence ID" value="QPH11950.1"/>
    <property type="molecule type" value="Genomic_DNA"/>
</dbReference>
<dbReference type="Proteomes" id="UP000594364">
    <property type="component" value="Chromosome 5"/>
</dbReference>
<sequence>MTANEKQVACSRPIAVINQLVHSLGLQISKVSTVAYSEDYQYTYNNYLFQVHLAVPATSSSFPDLQPGTAPAPSDGITSLLIKLSNGAAEANITNRVENDVAAQYLVRKSMARAGLGSLIPAVYAWAPAKIQADAGADATTNENNFEKVLQQIATILKAIQDAELPETVIKFGGLTFNLTGQIISGEPPRWKQDPVETYVDWKFGDLRKLMQKAGESPVIQGWKHNGVGARVEKFHAAGGPETVLSNLDQHQKCLIHGDFVTAILDFDWCTVSNPFDEFLLSLYDIGCNITYGQTKTDMALLSGDFTRPPTLAQDKEENWDMAEMWNGAMEKAGAASPCKIQGASQIYDMLRLKRLLCPHHLSNASALAKMDGKTRAEVRAKTEADIIQWLEKHGL</sequence>